<dbReference type="Pfam" id="PF00583">
    <property type="entry name" value="Acetyltransf_1"/>
    <property type="match status" value="1"/>
</dbReference>
<proteinExistence type="predicted"/>
<feature type="domain" description="N-acetyltransferase" evidence="1">
    <location>
        <begin position="232"/>
        <end position="366"/>
    </location>
</feature>
<gene>
    <name evidence="2" type="primary">AVEN_86106_1</name>
    <name evidence="2" type="ORF">NPIL_160581</name>
</gene>
<dbReference type="InterPro" id="IPR016181">
    <property type="entry name" value="Acyl_CoA_acyltransferase"/>
</dbReference>
<dbReference type="EMBL" id="BMAW01002493">
    <property type="protein sequence ID" value="GFS78902.1"/>
    <property type="molecule type" value="Genomic_DNA"/>
</dbReference>
<comment type="caution">
    <text evidence="2">The sequence shown here is derived from an EMBL/GenBank/DDBJ whole genome shotgun (WGS) entry which is preliminary data.</text>
</comment>
<dbReference type="PROSITE" id="PS51186">
    <property type="entry name" value="GNAT"/>
    <property type="match status" value="3"/>
</dbReference>
<reference evidence="2" key="1">
    <citation type="submission" date="2020-08" db="EMBL/GenBank/DDBJ databases">
        <title>Multicomponent nature underlies the extraordinary mechanical properties of spider dragline silk.</title>
        <authorList>
            <person name="Kono N."/>
            <person name="Nakamura H."/>
            <person name="Mori M."/>
            <person name="Yoshida Y."/>
            <person name="Ohtoshi R."/>
            <person name="Malay A.D."/>
            <person name="Moran D.A.P."/>
            <person name="Tomita M."/>
            <person name="Numata K."/>
            <person name="Arakawa K."/>
        </authorList>
    </citation>
    <scope>NUCLEOTIDE SEQUENCE</scope>
</reference>
<dbReference type="PANTHER" id="PTHR47237:SF1">
    <property type="entry name" value="SLL0310 PROTEIN"/>
    <property type="match status" value="1"/>
</dbReference>
<dbReference type="Pfam" id="PF18014">
    <property type="entry name" value="Acetyltransf_18"/>
    <property type="match status" value="1"/>
</dbReference>
<keyword evidence="3" id="KW-1185">Reference proteome</keyword>
<feature type="domain" description="N-acetyltransferase" evidence="1">
    <location>
        <begin position="378"/>
        <end position="508"/>
    </location>
</feature>
<dbReference type="PANTHER" id="PTHR47237">
    <property type="entry name" value="SLL0310 PROTEIN"/>
    <property type="match status" value="1"/>
</dbReference>
<dbReference type="Gene3D" id="3.40.630.30">
    <property type="match status" value="2"/>
</dbReference>
<name>A0A8X6MUK3_NEPPI</name>
<evidence type="ECO:0000313" key="3">
    <source>
        <dbReference type="Proteomes" id="UP000887013"/>
    </source>
</evidence>
<evidence type="ECO:0000313" key="2">
    <source>
        <dbReference type="EMBL" id="GFS78902.1"/>
    </source>
</evidence>
<dbReference type="InterPro" id="IPR041496">
    <property type="entry name" value="YitH/HolE_GNAT"/>
</dbReference>
<sequence length="524" mass="59099">MEEDIPDILKMDTQSTFKYSAESLKLWNKRDPGGLIVAVLDSGKVAGLCAVVNHNEEVAFGGAFSVYSEHREIDIGNKILGTAIQHAENRNLGANCSADKLNFYKKLGFHVFEPAWTSLEYSYLGEVEPDLLSDKLPNNVEIKPFEESYLKSMFAYDRCLAGYDRSAILEASCQETNTVTLVAFNDDVCVGFEKLTSLINTARRAFSSVFLRSICCLLTKPVNMHRFTQPEFKVRTFLEDDIPGVIKIARQSTFQYSEEILKSWLKYDPEGINVAVLDSGEVIGLCSSINHSNDFSFGGAFCVLEKYRYLEIGHEIFQRCFVHTGGRNIGLNSTTELVNSYKRRGFPILEDSFSSLEYEYFGKPLSTEPLSEKLPDGVEIKKLEDAYFDDIFAYDRSLMGYDRKDIIKASCKETNAKTFVAFKNSICVGYGCVKLNMFEASRVGPLYANDSAVAEVMLRRLIENMPEAKGFVMTSVSNNMVANGFMRKLGIPVHDSLFRMYTKEKMMVNTSKIFAQFDIDFSPF</sequence>
<dbReference type="InterPro" id="IPR052729">
    <property type="entry name" value="Acyl/Acetyltrans_Enzymes"/>
</dbReference>
<dbReference type="InterPro" id="IPR000182">
    <property type="entry name" value="GNAT_dom"/>
</dbReference>
<dbReference type="Proteomes" id="UP000887013">
    <property type="component" value="Unassembled WGS sequence"/>
</dbReference>
<dbReference type="AlphaFoldDB" id="A0A8X6MUK3"/>
<accession>A0A8X6MUK3</accession>
<protein>
    <submittedName>
        <fullName evidence="2">N-acetyltransferase domain-containing protein</fullName>
    </submittedName>
</protein>
<dbReference type="Gene3D" id="3.40.630.90">
    <property type="match status" value="1"/>
</dbReference>
<evidence type="ECO:0000259" key="1">
    <source>
        <dbReference type="PROSITE" id="PS51186"/>
    </source>
</evidence>
<feature type="domain" description="N-acetyltransferase" evidence="1">
    <location>
        <begin position="1"/>
        <end position="126"/>
    </location>
</feature>
<dbReference type="OrthoDB" id="6481813at2759"/>
<organism evidence="2 3">
    <name type="scientific">Nephila pilipes</name>
    <name type="common">Giant wood spider</name>
    <name type="synonym">Nephila maculata</name>
    <dbReference type="NCBI Taxonomy" id="299642"/>
    <lineage>
        <taxon>Eukaryota</taxon>
        <taxon>Metazoa</taxon>
        <taxon>Ecdysozoa</taxon>
        <taxon>Arthropoda</taxon>
        <taxon>Chelicerata</taxon>
        <taxon>Arachnida</taxon>
        <taxon>Araneae</taxon>
        <taxon>Araneomorphae</taxon>
        <taxon>Entelegynae</taxon>
        <taxon>Araneoidea</taxon>
        <taxon>Nephilidae</taxon>
        <taxon>Nephila</taxon>
    </lineage>
</organism>
<dbReference type="GO" id="GO:0016747">
    <property type="term" value="F:acyltransferase activity, transferring groups other than amino-acyl groups"/>
    <property type="evidence" value="ECO:0007669"/>
    <property type="project" value="InterPro"/>
</dbReference>
<dbReference type="SUPFAM" id="SSF55729">
    <property type="entry name" value="Acyl-CoA N-acyltransferases (Nat)"/>
    <property type="match status" value="2"/>
</dbReference>